<dbReference type="EC" id="5.3.3.10" evidence="1"/>
<dbReference type="Proteomes" id="UP000254794">
    <property type="component" value="Unassembled WGS sequence"/>
</dbReference>
<proteinExistence type="predicted"/>
<dbReference type="RefSeq" id="WP_115331955.1">
    <property type="nucleotide sequence ID" value="NZ_CAAAHP010000006.1"/>
</dbReference>
<dbReference type="Gene3D" id="3.30.429.10">
    <property type="entry name" value="Macrophage Migration Inhibitory Factor"/>
    <property type="match status" value="1"/>
</dbReference>
<protein>
    <submittedName>
        <fullName evidence="1">5-carboxymethyl-2-hydroxymuconate Delta-isomerase</fullName>
        <ecNumber evidence="1">5.3.3.10</ecNumber>
    </submittedName>
</protein>
<evidence type="ECO:0000313" key="1">
    <source>
        <dbReference type="EMBL" id="STX52392.1"/>
    </source>
</evidence>
<accession>A0A378JW04</accession>
<keyword evidence="1" id="KW-0413">Isomerase</keyword>
<gene>
    <name evidence="1" type="primary">hpcD</name>
    <name evidence="1" type="ORF">NCTC13316_02505</name>
</gene>
<name>A0A378JW04_9GAMM</name>
<dbReference type="InterPro" id="IPR014347">
    <property type="entry name" value="Tautomerase/MIF_sf"/>
</dbReference>
<dbReference type="InterPro" id="IPR004220">
    <property type="entry name" value="5-COMe_2-OHmuconate_Isoase"/>
</dbReference>
<dbReference type="PANTHER" id="PTHR37950">
    <property type="entry name" value="4-HYDROXYPHENYLACETATE CATABOLISM PROTEIN"/>
    <property type="match status" value="1"/>
</dbReference>
<sequence>MPHLVLEYSNNIDIRPEAVTFFAQAHALLEKALPTKLSSCKSRCISYDSFHIGSGQINNAMLHLTLKILPGRSDSLKEQVGQELIELMKECFQQRNKNLNLEFSVEIMETNAHYFKG</sequence>
<dbReference type="SUPFAM" id="SSF55331">
    <property type="entry name" value="Tautomerase/MIF"/>
    <property type="match status" value="1"/>
</dbReference>
<dbReference type="Pfam" id="PF02962">
    <property type="entry name" value="CHMI"/>
    <property type="match status" value="1"/>
</dbReference>
<dbReference type="GO" id="GO:0008704">
    <property type="term" value="F:5-carboxymethyl-2-hydroxymuconate delta-isomerase activity"/>
    <property type="evidence" value="ECO:0007669"/>
    <property type="project" value="UniProtKB-EC"/>
</dbReference>
<dbReference type="AlphaFoldDB" id="A0A378JW04"/>
<dbReference type="OrthoDB" id="9814215at2"/>
<dbReference type="EMBL" id="UGOD01000001">
    <property type="protein sequence ID" value="STX52392.1"/>
    <property type="molecule type" value="Genomic_DNA"/>
</dbReference>
<evidence type="ECO:0000313" key="2">
    <source>
        <dbReference type="Proteomes" id="UP000254794"/>
    </source>
</evidence>
<reference evidence="1 2" key="1">
    <citation type="submission" date="2018-06" db="EMBL/GenBank/DDBJ databases">
        <authorList>
            <consortium name="Pathogen Informatics"/>
            <person name="Doyle S."/>
        </authorList>
    </citation>
    <scope>NUCLEOTIDE SEQUENCE [LARGE SCALE GENOMIC DNA]</scope>
    <source>
        <strain evidence="1 2">NCTC13316</strain>
    </source>
</reference>
<keyword evidence="2" id="KW-1185">Reference proteome</keyword>
<organism evidence="1 2">
    <name type="scientific">Legionella busanensis</name>
    <dbReference type="NCBI Taxonomy" id="190655"/>
    <lineage>
        <taxon>Bacteria</taxon>
        <taxon>Pseudomonadati</taxon>
        <taxon>Pseudomonadota</taxon>
        <taxon>Gammaproteobacteria</taxon>
        <taxon>Legionellales</taxon>
        <taxon>Legionellaceae</taxon>
        <taxon>Legionella</taxon>
    </lineage>
</organism>
<dbReference type="PANTHER" id="PTHR37950:SF1">
    <property type="entry name" value="4-HYDROXYPHENYLACETATE CATABOLISM PROTEIN"/>
    <property type="match status" value="1"/>
</dbReference>